<gene>
    <name evidence="3" type="ORF">A3Q56_03459</name>
</gene>
<evidence type="ECO:0000313" key="3">
    <source>
        <dbReference type="EMBL" id="OAF68791.1"/>
    </source>
</evidence>
<keyword evidence="4" id="KW-1185">Reference proteome</keyword>
<keyword evidence="2" id="KW-0732">Signal</keyword>
<reference evidence="3 4" key="1">
    <citation type="submission" date="2016-04" db="EMBL/GenBank/DDBJ databases">
        <title>The genome of Intoshia linei affirms orthonectids as highly simplified spiralians.</title>
        <authorList>
            <person name="Mikhailov K.V."/>
            <person name="Slusarev G.S."/>
            <person name="Nikitin M.A."/>
            <person name="Logacheva M.D."/>
            <person name="Penin A."/>
            <person name="Aleoshin V."/>
            <person name="Panchin Y.V."/>
        </authorList>
    </citation>
    <scope>NUCLEOTIDE SEQUENCE [LARGE SCALE GENOMIC DNA]</scope>
    <source>
        <strain evidence="3">Intl2013</strain>
        <tissue evidence="3">Whole animal</tissue>
    </source>
</reference>
<sequence length="374" mass="42822">MFRFIFLVFFYATFTLLQPQESCHKVYDVKEECITSTNTVLEVQCPTNHTLIIKKMQIIYSKVQSCSAIQDRCVEPISKKDLIDKIGICDDEKCVFDAEKYTDRFIECLAYEYKLFLNCQYECHPLFTKSPNARAIDICRTESWSGSFLHIDSTALVMFNEQVRSLDGCKCKLKIPKNVDVRVTIPFFKRNPELEPRTYDTRCNQNIVIIGDETYSICTIVKNEDQFTERCNPEKYKEIEIYYNTIDTNVQVQWVVTVYSHHGEHFSVTCGNHTKSIKPTTLPPQPDVEKEVITLIWGIPKTSLIIIASCIGAIVILFGGVCFVCISKTSPTVIKQVHMNSPMPTMKTFDGRTGSSYVTEVCLNNPSPVATMRY</sequence>
<evidence type="ECO:0000313" key="4">
    <source>
        <dbReference type="Proteomes" id="UP000078046"/>
    </source>
</evidence>
<keyword evidence="1" id="KW-0812">Transmembrane</keyword>
<feature type="chain" id="PRO_5008056843" evidence="2">
    <location>
        <begin position="20"/>
        <end position="374"/>
    </location>
</feature>
<feature type="signal peptide" evidence="2">
    <location>
        <begin position="1"/>
        <end position="19"/>
    </location>
</feature>
<protein>
    <submittedName>
        <fullName evidence="3">Uncharacterized protein</fullName>
    </submittedName>
</protein>
<accession>A0A177B5C6</accession>
<evidence type="ECO:0000256" key="2">
    <source>
        <dbReference type="SAM" id="SignalP"/>
    </source>
</evidence>
<keyword evidence="1" id="KW-0472">Membrane</keyword>
<feature type="transmembrane region" description="Helical" evidence="1">
    <location>
        <begin position="304"/>
        <end position="326"/>
    </location>
</feature>
<comment type="caution">
    <text evidence="3">The sequence shown here is derived from an EMBL/GenBank/DDBJ whole genome shotgun (WGS) entry which is preliminary data.</text>
</comment>
<proteinExistence type="predicted"/>
<evidence type="ECO:0000256" key="1">
    <source>
        <dbReference type="SAM" id="Phobius"/>
    </source>
</evidence>
<name>A0A177B5C6_9BILA</name>
<keyword evidence="1" id="KW-1133">Transmembrane helix</keyword>
<dbReference type="AlphaFoldDB" id="A0A177B5C6"/>
<organism evidence="3 4">
    <name type="scientific">Intoshia linei</name>
    <dbReference type="NCBI Taxonomy" id="1819745"/>
    <lineage>
        <taxon>Eukaryota</taxon>
        <taxon>Metazoa</taxon>
        <taxon>Spiralia</taxon>
        <taxon>Lophotrochozoa</taxon>
        <taxon>Mesozoa</taxon>
        <taxon>Orthonectida</taxon>
        <taxon>Rhopaluridae</taxon>
        <taxon>Intoshia</taxon>
    </lineage>
</organism>
<dbReference type="EMBL" id="LWCA01000386">
    <property type="protein sequence ID" value="OAF68791.1"/>
    <property type="molecule type" value="Genomic_DNA"/>
</dbReference>
<dbReference type="Proteomes" id="UP000078046">
    <property type="component" value="Unassembled WGS sequence"/>
</dbReference>